<accession>A0A3S0BZI7</accession>
<evidence type="ECO:0000313" key="4">
    <source>
        <dbReference type="Proteomes" id="UP000267585"/>
    </source>
</evidence>
<evidence type="ECO:0000256" key="1">
    <source>
        <dbReference type="SAM" id="Phobius"/>
    </source>
</evidence>
<protein>
    <submittedName>
        <fullName evidence="3">Histidine kinase</fullName>
    </submittedName>
</protein>
<feature type="transmembrane region" description="Helical" evidence="1">
    <location>
        <begin position="68"/>
        <end position="93"/>
    </location>
</feature>
<dbReference type="InterPro" id="IPR010559">
    <property type="entry name" value="Sig_transdc_His_kin_internal"/>
</dbReference>
<dbReference type="Gene3D" id="3.30.565.10">
    <property type="entry name" value="Histidine kinase-like ATPase, C-terminal domain"/>
    <property type="match status" value="1"/>
</dbReference>
<feature type="transmembrane region" description="Helical" evidence="1">
    <location>
        <begin position="12"/>
        <end position="30"/>
    </location>
</feature>
<keyword evidence="1" id="KW-0812">Transmembrane</keyword>
<dbReference type="GO" id="GO:0000155">
    <property type="term" value="F:phosphorelay sensor kinase activity"/>
    <property type="evidence" value="ECO:0007669"/>
    <property type="project" value="InterPro"/>
</dbReference>
<keyword evidence="1" id="KW-1133">Transmembrane helix</keyword>
<sequence>MALNKKNIPQWLVHALLWLTISSLLFFPFLSGARTIPNNLLLKLFLAIVIFYLNYYYLVTKLLLKDRLWAYIALSVLLLLGAGLFSSIALHSLPPGGVPRRGGGMRPPREDDFWAFRYSMLTMSTTFVFAVPYIFGTMVKVYTEWQKNEDLRKLVEKEKIQSELNFLKTQINPHFLFNSLNTIYSLSVKKSADTSEAIINLSELMRYMLYEADKKLVPLAKELEYIKSYVALQRLRLANSENVTLKISGEEKGKVIPPLLFISFIENAFKYGTDYNGKSDVKINLSIRNESIQLYVKNIIGSFKAKSNSSGVGLENVKNRLNYLYPDAHVLNIIDDGKTYTVDLTLNLKNHELHNH</sequence>
<comment type="caution">
    <text evidence="3">The sequence shown here is derived from an EMBL/GenBank/DDBJ whole genome shotgun (WGS) entry which is preliminary data.</text>
</comment>
<reference evidence="3 4" key="1">
    <citation type="submission" date="2018-11" db="EMBL/GenBank/DDBJ databases">
        <title>Arenibacter aquaticus sp.nov., a marine bacterium isolated from surface seawater in the South China Sea.</title>
        <authorList>
            <person name="Guo J."/>
            <person name="Sun J."/>
        </authorList>
    </citation>
    <scope>NUCLEOTIDE SEQUENCE [LARGE SCALE GENOMIC DNA]</scope>
    <source>
        <strain evidence="3 4">GUO666</strain>
    </source>
</reference>
<dbReference type="EMBL" id="RQPJ01000001">
    <property type="protein sequence ID" value="RTE55241.1"/>
    <property type="molecule type" value="Genomic_DNA"/>
</dbReference>
<dbReference type="SUPFAM" id="SSF55874">
    <property type="entry name" value="ATPase domain of HSP90 chaperone/DNA topoisomerase II/histidine kinase"/>
    <property type="match status" value="1"/>
</dbReference>
<dbReference type="OrthoDB" id="9809908at2"/>
<name>A0A3S0BZI7_9FLAO</name>
<dbReference type="Proteomes" id="UP000267585">
    <property type="component" value="Unassembled WGS sequence"/>
</dbReference>
<dbReference type="InterPro" id="IPR036890">
    <property type="entry name" value="HATPase_C_sf"/>
</dbReference>
<keyword evidence="4" id="KW-1185">Reference proteome</keyword>
<dbReference type="Pfam" id="PF06580">
    <property type="entry name" value="His_kinase"/>
    <property type="match status" value="1"/>
</dbReference>
<dbReference type="PANTHER" id="PTHR34220:SF7">
    <property type="entry name" value="SENSOR HISTIDINE KINASE YPDA"/>
    <property type="match status" value="1"/>
</dbReference>
<dbReference type="PANTHER" id="PTHR34220">
    <property type="entry name" value="SENSOR HISTIDINE KINASE YPDA"/>
    <property type="match status" value="1"/>
</dbReference>
<proteinExistence type="predicted"/>
<evidence type="ECO:0000313" key="3">
    <source>
        <dbReference type="EMBL" id="RTE55241.1"/>
    </source>
</evidence>
<keyword evidence="3" id="KW-0808">Transferase</keyword>
<feature type="transmembrane region" description="Helical" evidence="1">
    <location>
        <begin position="113"/>
        <end position="135"/>
    </location>
</feature>
<dbReference type="AlphaFoldDB" id="A0A3S0BZI7"/>
<gene>
    <name evidence="3" type="ORF">EHW67_01360</name>
</gene>
<dbReference type="InterPro" id="IPR050640">
    <property type="entry name" value="Bact_2-comp_sensor_kinase"/>
</dbReference>
<evidence type="ECO:0000259" key="2">
    <source>
        <dbReference type="Pfam" id="PF06580"/>
    </source>
</evidence>
<keyword evidence="3" id="KW-0418">Kinase</keyword>
<feature type="transmembrane region" description="Helical" evidence="1">
    <location>
        <begin position="36"/>
        <end position="56"/>
    </location>
</feature>
<dbReference type="RefSeq" id="WP_126160544.1">
    <property type="nucleotide sequence ID" value="NZ_RQPJ01000001.1"/>
</dbReference>
<organism evidence="3 4">
    <name type="scientific">Arenibacter aquaticus</name>
    <dbReference type="NCBI Taxonomy" id="2489054"/>
    <lineage>
        <taxon>Bacteria</taxon>
        <taxon>Pseudomonadati</taxon>
        <taxon>Bacteroidota</taxon>
        <taxon>Flavobacteriia</taxon>
        <taxon>Flavobacteriales</taxon>
        <taxon>Flavobacteriaceae</taxon>
        <taxon>Arenibacter</taxon>
    </lineage>
</organism>
<feature type="domain" description="Signal transduction histidine kinase internal region" evidence="2">
    <location>
        <begin position="163"/>
        <end position="239"/>
    </location>
</feature>
<keyword evidence="1" id="KW-0472">Membrane</keyword>
<dbReference type="GO" id="GO:0016020">
    <property type="term" value="C:membrane"/>
    <property type="evidence" value="ECO:0007669"/>
    <property type="project" value="InterPro"/>
</dbReference>